<evidence type="ECO:0000256" key="2">
    <source>
        <dbReference type="ARBA" id="ARBA00006275"/>
    </source>
</evidence>
<dbReference type="OrthoDB" id="5694214at2"/>
<evidence type="ECO:0000256" key="5">
    <source>
        <dbReference type="ARBA" id="ARBA00023237"/>
    </source>
</evidence>
<comment type="similarity">
    <text evidence="2">Belongs to the SusD family.</text>
</comment>
<evidence type="ECO:0000259" key="8">
    <source>
        <dbReference type="Pfam" id="PF14322"/>
    </source>
</evidence>
<keyword evidence="4" id="KW-0472">Membrane</keyword>
<dbReference type="EMBL" id="CP032157">
    <property type="protein sequence ID" value="AXY74792.1"/>
    <property type="molecule type" value="Genomic_DNA"/>
</dbReference>
<sequence>MIHRTIFKTAFALLMLLAAASCKKLDLAPTDRFTDATYWSSPDKAAIVLNTAYAQMFGTSTFFYNEGLSDNAYSGRGDQDGVTSISSGLADASLPRFKNEWNDRYKCIKTCNIVLENIDRVPNFQEGLKNRMKAEARVIRAFQYFQLYTWYGDVPLFDHDLSVPESQTIARSPRAQVVDFVLKELEESAALLPVNTQYPAADRGRITKGAALALKARALLYEGRWQDVVNATEPFITGNTLGTYSLFNSYEGLFLPQNEYNNEVIFDLQFVPESKTFSVFFDLVPLSVGARLNAMAPTQELVDDYVMLNGKGIKEAGSGYNENDPYVNRDPRLTNTVVYHNYKWKKPDNSLQTIYIKPGSDPNSTKLDEYVAGGVSSPTGYYTRKYYDPTSINNFNSGLNLILIRYADILLMYAEAKQALGQLTEAIWNQTIRALRVRAGFTEAEALNFNNGWTADQRTAIIRRERRAELALEGLRIFDIRRWKTAETVLNGWVHGAKYGEPTVDNGYIRVNQRSFDPAKHYLWAIPRDERNLNKNLSQNNSW</sequence>
<name>A0A3B7MK10_9BACT</name>
<gene>
    <name evidence="9" type="ORF">D3H65_12710</name>
</gene>
<feature type="domain" description="SusD-like N-terminal" evidence="8">
    <location>
        <begin position="96"/>
        <end position="218"/>
    </location>
</feature>
<evidence type="ECO:0000256" key="6">
    <source>
        <dbReference type="SAM" id="SignalP"/>
    </source>
</evidence>
<dbReference type="InterPro" id="IPR011990">
    <property type="entry name" value="TPR-like_helical_dom_sf"/>
</dbReference>
<organism evidence="9 10">
    <name type="scientific">Paraflavitalea soli</name>
    <dbReference type="NCBI Taxonomy" id="2315862"/>
    <lineage>
        <taxon>Bacteria</taxon>
        <taxon>Pseudomonadati</taxon>
        <taxon>Bacteroidota</taxon>
        <taxon>Chitinophagia</taxon>
        <taxon>Chitinophagales</taxon>
        <taxon>Chitinophagaceae</taxon>
        <taxon>Paraflavitalea</taxon>
    </lineage>
</organism>
<dbReference type="Proteomes" id="UP000263900">
    <property type="component" value="Chromosome"/>
</dbReference>
<dbReference type="Gene3D" id="1.25.40.390">
    <property type="match status" value="1"/>
</dbReference>
<keyword evidence="10" id="KW-1185">Reference proteome</keyword>
<comment type="subcellular location">
    <subcellularLocation>
        <location evidence="1">Cell outer membrane</location>
    </subcellularLocation>
</comment>
<dbReference type="RefSeq" id="WP_119050675.1">
    <property type="nucleotide sequence ID" value="NZ_CP032157.1"/>
</dbReference>
<evidence type="ECO:0000256" key="1">
    <source>
        <dbReference type="ARBA" id="ARBA00004442"/>
    </source>
</evidence>
<evidence type="ECO:0000256" key="3">
    <source>
        <dbReference type="ARBA" id="ARBA00022729"/>
    </source>
</evidence>
<evidence type="ECO:0000313" key="9">
    <source>
        <dbReference type="EMBL" id="AXY74792.1"/>
    </source>
</evidence>
<protein>
    <submittedName>
        <fullName evidence="9">RagB/SusD family nutrient uptake outer membrane protein</fullName>
    </submittedName>
</protein>
<dbReference type="KEGG" id="pseg:D3H65_12710"/>
<dbReference type="Pfam" id="PF14322">
    <property type="entry name" value="SusD-like_3"/>
    <property type="match status" value="1"/>
</dbReference>
<dbReference type="Pfam" id="PF07980">
    <property type="entry name" value="SusD_RagB"/>
    <property type="match status" value="1"/>
</dbReference>
<reference evidence="9 10" key="1">
    <citation type="submission" date="2018-09" db="EMBL/GenBank/DDBJ databases">
        <title>Genome sequencing of strain 6GH32-13.</title>
        <authorList>
            <person name="Weon H.-Y."/>
            <person name="Heo J."/>
            <person name="Kwon S.-W."/>
        </authorList>
    </citation>
    <scope>NUCLEOTIDE SEQUENCE [LARGE SCALE GENOMIC DNA]</scope>
    <source>
        <strain evidence="9 10">5GH32-13</strain>
    </source>
</reference>
<proteinExistence type="inferred from homology"/>
<dbReference type="AlphaFoldDB" id="A0A3B7MK10"/>
<accession>A0A3B7MK10</accession>
<dbReference type="SUPFAM" id="SSF48452">
    <property type="entry name" value="TPR-like"/>
    <property type="match status" value="1"/>
</dbReference>
<evidence type="ECO:0000256" key="4">
    <source>
        <dbReference type="ARBA" id="ARBA00023136"/>
    </source>
</evidence>
<keyword evidence="3 6" id="KW-0732">Signal</keyword>
<feature type="domain" description="RagB/SusD" evidence="7">
    <location>
        <begin position="289"/>
        <end position="543"/>
    </location>
</feature>
<keyword evidence="5" id="KW-0998">Cell outer membrane</keyword>
<feature type="chain" id="PRO_5017591214" evidence="6">
    <location>
        <begin position="21"/>
        <end position="543"/>
    </location>
</feature>
<dbReference type="InterPro" id="IPR033985">
    <property type="entry name" value="SusD-like_N"/>
</dbReference>
<evidence type="ECO:0000259" key="7">
    <source>
        <dbReference type="Pfam" id="PF07980"/>
    </source>
</evidence>
<dbReference type="PROSITE" id="PS51257">
    <property type="entry name" value="PROKAR_LIPOPROTEIN"/>
    <property type="match status" value="1"/>
</dbReference>
<evidence type="ECO:0000313" key="10">
    <source>
        <dbReference type="Proteomes" id="UP000263900"/>
    </source>
</evidence>
<feature type="signal peptide" evidence="6">
    <location>
        <begin position="1"/>
        <end position="20"/>
    </location>
</feature>
<dbReference type="InterPro" id="IPR012944">
    <property type="entry name" value="SusD_RagB_dom"/>
</dbReference>
<dbReference type="GO" id="GO:0009279">
    <property type="term" value="C:cell outer membrane"/>
    <property type="evidence" value="ECO:0007669"/>
    <property type="project" value="UniProtKB-SubCell"/>
</dbReference>